<sequence length="195" mass="22635">MEKKSPLNWWKWGFLLLLAFNVAFLLVIGSRLIQVREPESDLIAQKATKNVKVGTFTTSREQLNETVASYLKDYQSEKMHYKFYSTSSSILFEGTYQLLGYEVPLYIYFQPHRLDNGAVQLQVISFSVGTLPLPEKDVLQYLKSSYKLPKFVKVMPQQSAIVVNLQEVKNDARVYLKAKKIDLFKDEISFDIYKK</sequence>
<dbReference type="EMBL" id="UHFG01000004">
    <property type="protein sequence ID" value="SUN50142.1"/>
    <property type="molecule type" value="Genomic_DNA"/>
</dbReference>
<keyword evidence="1" id="KW-1133">Transmembrane helix</keyword>
<dbReference type="Proteomes" id="UP000254797">
    <property type="component" value="Unassembled WGS sequence"/>
</dbReference>
<keyword evidence="1" id="KW-0812">Transmembrane</keyword>
<evidence type="ECO:0000256" key="1">
    <source>
        <dbReference type="SAM" id="Phobius"/>
    </source>
</evidence>
<reference evidence="2 3" key="1">
    <citation type="submission" date="2018-06" db="EMBL/GenBank/DDBJ databases">
        <authorList>
            <consortium name="Pathogen Informatics"/>
            <person name="Doyle S."/>
        </authorList>
    </citation>
    <scope>NUCLEOTIDE SEQUENCE [LARGE SCALE GENOMIC DNA]</scope>
    <source>
        <strain evidence="2 3">NCTC4670</strain>
    </source>
</reference>
<evidence type="ECO:0000313" key="3">
    <source>
        <dbReference type="Proteomes" id="UP000254797"/>
    </source>
</evidence>
<gene>
    <name evidence="2" type="ORF">NCTC4670_01221</name>
</gene>
<feature type="transmembrane region" description="Helical" evidence="1">
    <location>
        <begin position="12"/>
        <end position="33"/>
    </location>
</feature>
<keyword evidence="1" id="KW-0472">Membrane</keyword>
<dbReference type="RefSeq" id="WP_003051794.1">
    <property type="nucleotide sequence ID" value="NZ_JAIEZU010000007.1"/>
</dbReference>
<dbReference type="AlphaFoldDB" id="A0A380JY65"/>
<name>A0A380JY65_STRDY</name>
<evidence type="ECO:0000313" key="2">
    <source>
        <dbReference type="EMBL" id="SUN50142.1"/>
    </source>
</evidence>
<organism evidence="2 3">
    <name type="scientific">Streptococcus dysgalactiae subsp. dysgalactiae</name>
    <dbReference type="NCBI Taxonomy" id="99822"/>
    <lineage>
        <taxon>Bacteria</taxon>
        <taxon>Bacillati</taxon>
        <taxon>Bacillota</taxon>
        <taxon>Bacilli</taxon>
        <taxon>Lactobacillales</taxon>
        <taxon>Streptococcaceae</taxon>
        <taxon>Streptococcus</taxon>
    </lineage>
</organism>
<dbReference type="InterPro" id="IPR018672">
    <property type="entry name" value="DUF2140"/>
</dbReference>
<proteinExistence type="predicted"/>
<accession>A0A380JY65</accession>
<dbReference type="Pfam" id="PF09911">
    <property type="entry name" value="DUF2140"/>
    <property type="match status" value="1"/>
</dbReference>
<protein>
    <submittedName>
        <fullName evidence="2">Membrane protein</fullName>
    </submittedName>
</protein>